<evidence type="ECO:0000256" key="10">
    <source>
        <dbReference type="ARBA" id="ARBA00022927"/>
    </source>
</evidence>
<evidence type="ECO:0000256" key="3">
    <source>
        <dbReference type="ARBA" id="ARBA00004567"/>
    </source>
</evidence>
<reference evidence="24 25" key="1">
    <citation type="journal article" date="2019" name="Sci. Rep.">
        <title>Comparative genomics of chytrid fungi reveal insights into the obligate biotrophic and pathogenic lifestyle of Synchytrium endobioticum.</title>
        <authorList>
            <person name="van de Vossenberg B.T.L.H."/>
            <person name="Warris S."/>
            <person name="Nguyen H.D.T."/>
            <person name="van Gent-Pelzer M.P.E."/>
            <person name="Joly D.L."/>
            <person name="van de Geest H.C."/>
            <person name="Bonants P.J.M."/>
            <person name="Smith D.S."/>
            <person name="Levesque C.A."/>
            <person name="van der Lee T.A.J."/>
        </authorList>
    </citation>
    <scope>NUCLEOTIDE SEQUENCE [LARGE SCALE GENOMIC DNA]</scope>
    <source>
        <strain evidence="24 25">CBS 675.73</strain>
    </source>
</reference>
<comment type="cofactor">
    <cofactor evidence="1">
        <name>Zn(2+)</name>
        <dbReference type="ChEBI" id="CHEBI:29105"/>
    </cofactor>
</comment>
<dbReference type="Gene3D" id="4.10.1060.10">
    <property type="entry name" value="Zinc finger, RanBP2-type"/>
    <property type="match status" value="5"/>
</dbReference>
<dbReference type="InterPro" id="IPR000156">
    <property type="entry name" value="Ran_bind_dom"/>
</dbReference>
<organism evidence="24 25">
    <name type="scientific">Chytriomyces confervae</name>
    <dbReference type="NCBI Taxonomy" id="246404"/>
    <lineage>
        <taxon>Eukaryota</taxon>
        <taxon>Fungi</taxon>
        <taxon>Fungi incertae sedis</taxon>
        <taxon>Chytridiomycota</taxon>
        <taxon>Chytridiomycota incertae sedis</taxon>
        <taxon>Chytridiomycetes</taxon>
        <taxon>Chytridiales</taxon>
        <taxon>Chytriomycetaceae</taxon>
        <taxon>Chytriomyces</taxon>
    </lineage>
</organism>
<dbReference type="Pfam" id="PF00641">
    <property type="entry name" value="Zn_ribbon_RanBP"/>
    <property type="match status" value="5"/>
</dbReference>
<keyword evidence="11" id="KW-0811">Translocation</keyword>
<evidence type="ECO:0000259" key="22">
    <source>
        <dbReference type="PROSITE" id="PS50196"/>
    </source>
</evidence>
<dbReference type="Proteomes" id="UP000320333">
    <property type="component" value="Unassembled WGS sequence"/>
</dbReference>
<dbReference type="PROSITE" id="PS50196">
    <property type="entry name" value="RANBD1"/>
    <property type="match status" value="1"/>
</dbReference>
<keyword evidence="12" id="KW-0238">DNA-binding</keyword>
<feature type="domain" description="RanBP2-type" evidence="23">
    <location>
        <begin position="499"/>
        <end position="529"/>
    </location>
</feature>
<dbReference type="InterPro" id="IPR036443">
    <property type="entry name" value="Znf_RanBP2_sf"/>
</dbReference>
<keyword evidence="25" id="KW-1185">Reference proteome</keyword>
<feature type="domain" description="RanBP2-type" evidence="23">
    <location>
        <begin position="534"/>
        <end position="567"/>
    </location>
</feature>
<keyword evidence="7 20" id="KW-0863">Zinc-finger</keyword>
<dbReference type="STRING" id="246404.A0A507FGI1"/>
<evidence type="ECO:0000256" key="13">
    <source>
        <dbReference type="ARBA" id="ARBA00023132"/>
    </source>
</evidence>
<evidence type="ECO:0000256" key="7">
    <source>
        <dbReference type="ARBA" id="ARBA00022771"/>
    </source>
</evidence>
<dbReference type="PROSITE" id="PS01358">
    <property type="entry name" value="ZF_RANBP2_1"/>
    <property type="match status" value="5"/>
</dbReference>
<proteinExistence type="inferred from homology"/>
<feature type="region of interest" description="Disordered" evidence="21">
    <location>
        <begin position="1"/>
        <end position="130"/>
    </location>
</feature>
<sequence length="893" mass="90935">MSSKRRATSQLTKDHPRGDEDDNVVEPSGEFNRADEQTLQRRIIAPLKRGRTLPAGTSSLPVQGGAFSNFSFTPKPSASSSFGPSSSTPAVAPSNAPFSNFSFSPVPVQKPIQQEPENNPKPGFSSAAPAPTASKEILSFATSLRGLNESFKAHVNERLASDPFADLSGCLERYREHHARIMETSKDAVQALKDGNKGNVQTSASSSVPAKSASVSTASKWTCDTCLIQNDADKIKCAACEADKPGAKTAPSASGGFSFSALKDAPPSASPTGGFSFKSASADAASPAGGFSFKSASADAPSTPGKSSPFASSVSQVSKWTCGTCLIQNDAESAKCAACEADKPGSKPVTPAAGGFSFSALKEPASSPSPAGGFSFNSSSAGTAPAPTNAPASTFSFGGGGGSGFSFGEAATPRPTVKGVGFSFAGATSKKAVPTFTMSENPATDTSAASSGFSFNSKAAPAASGGFSFGAASNTPQPGGFSFAPKAAEAPKPESAAVSIGPKWTCDVCMITNPDEKLKCAACEADKPKPKASKPAVSVPQWTCDVCMITNPDEKLKCAACEADKPKPKSSTSAPLSAAPKQQWICDVCMITNPDEKLKCAACEADKPGTKSSAAPPSLFGAAASPAPAAFSNAGSGGFSFAKSAATADPSGEKKTFSFGAAPAFGSSDTNAPGKFSFGAAPAKTDSGLSESSAPAPSKFSFASANSGFSFSSVSSDAPAKFGGFGSVPQPTTTGSFGGFGALNAPASQGTDSQNTNEDDDEDAPKDEQIDSAILMRGAGEEGERTVHEVRCKAYVLRKAKWDDVGLGLLKLNTHRDTGKSRLILRADGSGRVLLNLAVFEGMNMKAEPNSGGKAVGFMGVGDGGALSKYLIRVKDGSQGEKMVNEVDTLLKK</sequence>
<evidence type="ECO:0000256" key="6">
    <source>
        <dbReference type="ARBA" id="ARBA00022737"/>
    </source>
</evidence>
<gene>
    <name evidence="24" type="ORF">CcCBS67573_g03466</name>
</gene>
<keyword evidence="15" id="KW-0539">Nucleus</keyword>
<dbReference type="SMART" id="SM00160">
    <property type="entry name" value="RanBD"/>
    <property type="match status" value="1"/>
</dbReference>
<dbReference type="GO" id="GO:0031965">
    <property type="term" value="C:nuclear membrane"/>
    <property type="evidence" value="ECO:0007669"/>
    <property type="project" value="UniProtKB-SubCell"/>
</dbReference>
<dbReference type="GO" id="GO:0008270">
    <property type="term" value="F:zinc ion binding"/>
    <property type="evidence" value="ECO:0007669"/>
    <property type="project" value="UniProtKB-KW"/>
</dbReference>
<keyword evidence="14" id="KW-0472">Membrane</keyword>
<keyword evidence="9" id="KW-0862">Zinc</keyword>
<evidence type="ECO:0000256" key="17">
    <source>
        <dbReference type="ARBA" id="ARBA00068609"/>
    </source>
</evidence>
<dbReference type="OrthoDB" id="185618at2759"/>
<dbReference type="Pfam" id="PF00638">
    <property type="entry name" value="Ran_BP1"/>
    <property type="match status" value="1"/>
</dbReference>
<protein>
    <recommendedName>
        <fullName evidence="17">Nuclear pore complex protein Nup153</fullName>
    </recommendedName>
    <alternativeName>
        <fullName evidence="19">153 kDa nucleoporin</fullName>
    </alternativeName>
    <alternativeName>
        <fullName evidence="18">Nucleoporin Nup153</fullName>
    </alternativeName>
</protein>
<feature type="compositionally biased region" description="Low complexity" evidence="21">
    <location>
        <begin position="74"/>
        <end position="107"/>
    </location>
</feature>
<dbReference type="InterPro" id="IPR001876">
    <property type="entry name" value="Znf_RanBP2"/>
</dbReference>
<evidence type="ECO:0000256" key="19">
    <source>
        <dbReference type="ARBA" id="ARBA00079437"/>
    </source>
</evidence>
<comment type="subcellular location">
    <subcellularLocation>
        <location evidence="2">Nucleus membrane</location>
    </subcellularLocation>
    <subcellularLocation>
        <location evidence="3">Nucleus</location>
        <location evidence="3">Nuclear pore complex</location>
    </subcellularLocation>
</comment>
<dbReference type="InterPro" id="IPR053074">
    <property type="entry name" value="NPC_Nucleoporin"/>
</dbReference>
<dbReference type="GO" id="GO:0051028">
    <property type="term" value="P:mRNA transport"/>
    <property type="evidence" value="ECO:0007669"/>
    <property type="project" value="UniProtKB-KW"/>
</dbReference>
<evidence type="ECO:0000313" key="25">
    <source>
        <dbReference type="Proteomes" id="UP000320333"/>
    </source>
</evidence>
<evidence type="ECO:0000256" key="2">
    <source>
        <dbReference type="ARBA" id="ARBA00004126"/>
    </source>
</evidence>
<dbReference type="FunFam" id="4.10.1060.10:FF:000001">
    <property type="entry name" value="Nuclear pore complex protein Nup153"/>
    <property type="match status" value="3"/>
</dbReference>
<evidence type="ECO:0000256" key="15">
    <source>
        <dbReference type="ARBA" id="ARBA00023242"/>
    </source>
</evidence>
<dbReference type="PANTHER" id="PTHR38697:SF1">
    <property type="entry name" value="NUCLEAR PORE COMPLEX PROTEIN SIMILAR TO S. CEREVISIAE NUP2 (EUROFUNG)"/>
    <property type="match status" value="1"/>
</dbReference>
<evidence type="ECO:0000256" key="4">
    <source>
        <dbReference type="ARBA" id="ARBA00022448"/>
    </source>
</evidence>
<evidence type="ECO:0000256" key="12">
    <source>
        <dbReference type="ARBA" id="ARBA00023125"/>
    </source>
</evidence>
<keyword evidence="10" id="KW-0653">Protein transport</keyword>
<evidence type="ECO:0000259" key="23">
    <source>
        <dbReference type="PROSITE" id="PS50199"/>
    </source>
</evidence>
<dbReference type="AlphaFoldDB" id="A0A507FGI1"/>
<dbReference type="SUPFAM" id="SSF50729">
    <property type="entry name" value="PH domain-like"/>
    <property type="match status" value="1"/>
</dbReference>
<feature type="compositionally biased region" description="Polar residues" evidence="21">
    <location>
        <begin position="55"/>
        <end position="72"/>
    </location>
</feature>
<keyword evidence="4" id="KW-0813">Transport</keyword>
<keyword evidence="6" id="KW-0677">Repeat</keyword>
<dbReference type="PANTHER" id="PTHR38697">
    <property type="entry name" value="NUCLEAR PORE COMPLEX PROTEIN SIMILAR TO S. CEREVISIAE NUP2 (EUROFUNG)"/>
    <property type="match status" value="1"/>
</dbReference>
<evidence type="ECO:0000256" key="9">
    <source>
        <dbReference type="ARBA" id="ARBA00022833"/>
    </source>
</evidence>
<evidence type="ECO:0000256" key="11">
    <source>
        <dbReference type="ARBA" id="ARBA00023010"/>
    </source>
</evidence>
<dbReference type="Pfam" id="PF08911">
    <property type="entry name" value="NUP50"/>
    <property type="match status" value="1"/>
</dbReference>
<feature type="domain" description="RanBP2-type" evidence="23">
    <location>
        <begin position="316"/>
        <end position="345"/>
    </location>
</feature>
<dbReference type="Gene3D" id="2.30.29.30">
    <property type="entry name" value="Pleckstrin-homology domain (PH domain)/Phosphotyrosine-binding domain (PTB)"/>
    <property type="match status" value="1"/>
</dbReference>
<comment type="caution">
    <text evidence="24">The sequence shown here is derived from an EMBL/GenBank/DDBJ whole genome shotgun (WGS) entry which is preliminary data.</text>
</comment>
<evidence type="ECO:0000256" key="1">
    <source>
        <dbReference type="ARBA" id="ARBA00001947"/>
    </source>
</evidence>
<dbReference type="GO" id="GO:0015031">
    <property type="term" value="P:protein transport"/>
    <property type="evidence" value="ECO:0007669"/>
    <property type="project" value="UniProtKB-KW"/>
</dbReference>
<evidence type="ECO:0000256" key="5">
    <source>
        <dbReference type="ARBA" id="ARBA00022723"/>
    </source>
</evidence>
<evidence type="ECO:0000256" key="20">
    <source>
        <dbReference type="PROSITE-ProRule" id="PRU00322"/>
    </source>
</evidence>
<dbReference type="GO" id="GO:0005643">
    <property type="term" value="C:nuclear pore"/>
    <property type="evidence" value="ECO:0007669"/>
    <property type="project" value="UniProtKB-SubCell"/>
</dbReference>
<keyword evidence="5" id="KW-0479">Metal-binding</keyword>
<dbReference type="PROSITE" id="PS50199">
    <property type="entry name" value="ZF_RANBP2_2"/>
    <property type="match status" value="5"/>
</dbReference>
<accession>A0A507FGI1</accession>
<evidence type="ECO:0000256" key="16">
    <source>
        <dbReference type="ARBA" id="ARBA00060842"/>
    </source>
</evidence>
<dbReference type="SUPFAM" id="SSF90209">
    <property type="entry name" value="Ran binding protein zinc finger-like"/>
    <property type="match status" value="5"/>
</dbReference>
<evidence type="ECO:0000256" key="14">
    <source>
        <dbReference type="ARBA" id="ARBA00023136"/>
    </source>
</evidence>
<feature type="region of interest" description="Disordered" evidence="21">
    <location>
        <begin position="733"/>
        <end position="769"/>
    </location>
</feature>
<name>A0A507FGI1_9FUNG</name>
<keyword evidence="13" id="KW-0906">Nuclear pore complex</keyword>
<dbReference type="SMART" id="SM00547">
    <property type="entry name" value="ZnF_RBZ"/>
    <property type="match status" value="5"/>
</dbReference>
<evidence type="ECO:0000256" key="18">
    <source>
        <dbReference type="ARBA" id="ARBA00078197"/>
    </source>
</evidence>
<dbReference type="InterPro" id="IPR015007">
    <property type="entry name" value="NUP2/50/61"/>
</dbReference>
<dbReference type="InterPro" id="IPR011993">
    <property type="entry name" value="PH-like_dom_sf"/>
</dbReference>
<dbReference type="EMBL" id="QEAP01000088">
    <property type="protein sequence ID" value="TPX75262.1"/>
    <property type="molecule type" value="Genomic_DNA"/>
</dbReference>
<feature type="domain" description="RanBP2-type" evidence="23">
    <location>
        <begin position="217"/>
        <end position="246"/>
    </location>
</feature>
<comment type="similarity">
    <text evidence="16">Belongs to the NUP153 family.</text>
</comment>
<feature type="compositionally biased region" description="Polar residues" evidence="21">
    <location>
        <begin position="746"/>
        <end position="756"/>
    </location>
</feature>
<evidence type="ECO:0000313" key="24">
    <source>
        <dbReference type="EMBL" id="TPX75262.1"/>
    </source>
</evidence>
<feature type="domain" description="RanBP2-type" evidence="23">
    <location>
        <begin position="580"/>
        <end position="609"/>
    </location>
</feature>
<evidence type="ECO:0000256" key="21">
    <source>
        <dbReference type="SAM" id="MobiDB-lite"/>
    </source>
</evidence>
<dbReference type="CDD" id="cd13170">
    <property type="entry name" value="RanBD_NUP50"/>
    <property type="match status" value="1"/>
</dbReference>
<keyword evidence="8" id="KW-0509">mRNA transport</keyword>
<dbReference type="GO" id="GO:0003677">
    <property type="term" value="F:DNA binding"/>
    <property type="evidence" value="ECO:0007669"/>
    <property type="project" value="UniProtKB-KW"/>
</dbReference>
<evidence type="ECO:0000256" key="8">
    <source>
        <dbReference type="ARBA" id="ARBA00022816"/>
    </source>
</evidence>
<feature type="domain" description="RanBD1" evidence="22">
    <location>
        <begin position="779"/>
        <end position="893"/>
    </location>
</feature>